<keyword evidence="2" id="KW-1185">Reference proteome</keyword>
<gene>
    <name evidence="1" type="ORF">SPIL2461_LOCUS18043</name>
</gene>
<dbReference type="Proteomes" id="UP000649617">
    <property type="component" value="Unassembled WGS sequence"/>
</dbReference>
<evidence type="ECO:0000313" key="1">
    <source>
        <dbReference type="EMBL" id="CAE7662782.1"/>
    </source>
</evidence>
<reference evidence="1" key="1">
    <citation type="submission" date="2021-02" db="EMBL/GenBank/DDBJ databases">
        <authorList>
            <person name="Dougan E. K."/>
            <person name="Rhodes N."/>
            <person name="Thang M."/>
            <person name="Chan C."/>
        </authorList>
    </citation>
    <scope>NUCLEOTIDE SEQUENCE</scope>
</reference>
<accession>A0A812VZN2</accession>
<proteinExistence type="predicted"/>
<protein>
    <submittedName>
        <fullName evidence="1">Uncharacterized protein</fullName>
    </submittedName>
</protein>
<dbReference type="OrthoDB" id="444307at2759"/>
<comment type="caution">
    <text evidence="1">The sequence shown here is derived from an EMBL/GenBank/DDBJ whole genome shotgun (WGS) entry which is preliminary data.</text>
</comment>
<dbReference type="EMBL" id="CAJNIZ010043549">
    <property type="protein sequence ID" value="CAE7662782.1"/>
    <property type="molecule type" value="Genomic_DNA"/>
</dbReference>
<organism evidence="1 2">
    <name type="scientific">Symbiodinium pilosum</name>
    <name type="common">Dinoflagellate</name>
    <dbReference type="NCBI Taxonomy" id="2952"/>
    <lineage>
        <taxon>Eukaryota</taxon>
        <taxon>Sar</taxon>
        <taxon>Alveolata</taxon>
        <taxon>Dinophyceae</taxon>
        <taxon>Suessiales</taxon>
        <taxon>Symbiodiniaceae</taxon>
        <taxon>Symbiodinium</taxon>
    </lineage>
</organism>
<name>A0A812VZN2_SYMPI</name>
<evidence type="ECO:0000313" key="2">
    <source>
        <dbReference type="Proteomes" id="UP000649617"/>
    </source>
</evidence>
<dbReference type="AlphaFoldDB" id="A0A812VZN2"/>
<sequence>MFQLSVVFSCGEAITEAQAMCSRVVSVKDLMMPASHPQYDKDMEILKKQEGNKAWQELRDKALHGTNANGFPAWKAQAARWCENLGIDVNRHRVWTSRPEFQGHGLPKGERVQCLLNLVALQKWYEQPNHAKLSEVDWPKLMRNVYVDWSQNPVRKAYSGKHGELNCLCTSSNIYSFQEDRAFFPVEYLRLQGWGFDVNIPDESLPKIREMSVLLAGRVPQEEEWASFNSKSQPTGLWCLVHARVAAQLFPDLGLEQVASLYHEDSEAGRSARKLVDEGATNVKNNVAFTLPATVSSVAQQRVRMVFELAFATESDIVRLTGRSSKYLKLTEVMMQPEQRGHPHLTGFLLNLRGLPLDEIFSLRRVQVYKDTSLILKEDNLQPDQMLHESQPGVLLQFLSRKQSENYPKEFLGVRSRTVPPTLEQLKSRALEFEQAAAATAADEEDEEMEEEGLAEEDLQDVIMQSKPTRGDLQTIFGHAMAVGDSLCASFFTDALCELLSGGQDTSNVVKCIFSKILQDNHAVSEADLSWVPQPVQAAMKRIRHVTAAFVTVLDPAECVEAAGMDDLQMVKKDESGHNMMVTAKALLFGAGGYYNMLSQEMEQKAGSSQAIKTEYNNMLDEVKGMKERKEDIDLIFLKKVLLRFPVFVEKMRDGATKQLGHLVLRELQNLANEILAKEGAVEGEQNLPSPDTISTVLKGLELFMQEKGVVELLHRLQKFKEAAGTSLGVQGFLEAVQRCVLSQSEGMADILRKLPIKEVTAALDGIGGLPQTLPPTAA</sequence>